<keyword evidence="3" id="KW-1185">Reference proteome</keyword>
<dbReference type="RefSeq" id="WP_025229728.1">
    <property type="nucleotide sequence ID" value="NZ_CP007139.1"/>
</dbReference>
<dbReference type="InterPro" id="IPR032033">
    <property type="entry name" value="Cytochrome_P460"/>
</dbReference>
<dbReference type="CDD" id="cd20716">
    <property type="entry name" value="cyt_P460_fam"/>
    <property type="match status" value="1"/>
</dbReference>
<sequence length="209" mass="23162">MRAIFAMVGCGVLAAGMAPMRQQSAAKDSEGVRQEIGSYRTWQCVTPRPVDMTPSIAMSCIGPATWDRSPNPHFQYVFKVYVNQLGKAALADPKHGPFPVGSIIVKEKYEVRQGQDRWRERELPKGAKPVLLTAMIKRPNGFDRANGDWQYMALSGDMKSRSTTGISYCSACHATQVKHDYVFGSYLPARFGTQEGRFIPIKGLGGRSR</sequence>
<evidence type="ECO:0000313" key="3">
    <source>
        <dbReference type="Proteomes" id="UP000027982"/>
    </source>
</evidence>
<evidence type="ECO:0000313" key="2">
    <source>
        <dbReference type="EMBL" id="AIE86300.1"/>
    </source>
</evidence>
<accession>A0A068NU41</accession>
<dbReference type="KEGG" id="fgi:OP10G_2932"/>
<gene>
    <name evidence="2" type="ORF">OP10G_2932</name>
</gene>
<dbReference type="Proteomes" id="UP000027982">
    <property type="component" value="Chromosome"/>
</dbReference>
<evidence type="ECO:0000259" key="1">
    <source>
        <dbReference type="Pfam" id="PF16694"/>
    </source>
</evidence>
<dbReference type="InterPro" id="IPR038142">
    <property type="entry name" value="Cytochrome_P460_sp"/>
</dbReference>
<reference evidence="2 3" key="1">
    <citation type="journal article" date="2014" name="PLoS ONE">
        <title>The first complete genome sequence of the class fimbriimonadia in the phylum armatimonadetes.</title>
        <authorList>
            <person name="Hu Z.Y."/>
            <person name="Wang Y.Z."/>
            <person name="Im W.T."/>
            <person name="Wang S.Y."/>
            <person name="Zhao G.P."/>
            <person name="Zheng H.J."/>
            <person name="Quan Z.X."/>
        </authorList>
    </citation>
    <scope>NUCLEOTIDE SEQUENCE [LARGE SCALE GENOMIC DNA]</scope>
    <source>
        <strain evidence="2">Gsoil 348</strain>
    </source>
</reference>
<dbReference type="AlphaFoldDB" id="A0A068NU41"/>
<organism evidence="2 3">
    <name type="scientific">Fimbriimonas ginsengisoli Gsoil 348</name>
    <dbReference type="NCBI Taxonomy" id="661478"/>
    <lineage>
        <taxon>Bacteria</taxon>
        <taxon>Bacillati</taxon>
        <taxon>Armatimonadota</taxon>
        <taxon>Fimbriimonadia</taxon>
        <taxon>Fimbriimonadales</taxon>
        <taxon>Fimbriimonadaceae</taxon>
        <taxon>Fimbriimonas</taxon>
    </lineage>
</organism>
<feature type="domain" description="Cytochrome P460" evidence="1">
    <location>
        <begin position="71"/>
        <end position="183"/>
    </location>
</feature>
<dbReference type="HOGENOM" id="CLU_1313878_0_0_0"/>
<dbReference type="Gene3D" id="3.50.70.20">
    <property type="entry name" value="Cytochrome P460"/>
    <property type="match status" value="1"/>
</dbReference>
<dbReference type="EMBL" id="CP007139">
    <property type="protein sequence ID" value="AIE86300.1"/>
    <property type="molecule type" value="Genomic_DNA"/>
</dbReference>
<proteinExistence type="predicted"/>
<protein>
    <recommendedName>
        <fullName evidence="1">Cytochrome P460 domain-containing protein</fullName>
    </recommendedName>
</protein>
<dbReference type="OrthoDB" id="195747at2"/>
<dbReference type="Pfam" id="PF16694">
    <property type="entry name" value="Cytochrome_P460"/>
    <property type="match status" value="1"/>
</dbReference>
<name>A0A068NU41_FIMGI</name>